<dbReference type="EMBL" id="CP031320">
    <property type="protein sequence ID" value="AXK36424.1"/>
    <property type="molecule type" value="Genomic_DNA"/>
</dbReference>
<organism evidence="1 2">
    <name type="scientific">Streptomyces armeniacus</name>
    <dbReference type="NCBI Taxonomy" id="83291"/>
    <lineage>
        <taxon>Bacteria</taxon>
        <taxon>Bacillati</taxon>
        <taxon>Actinomycetota</taxon>
        <taxon>Actinomycetes</taxon>
        <taxon>Kitasatosporales</taxon>
        <taxon>Streptomycetaceae</taxon>
        <taxon>Streptomyces</taxon>
    </lineage>
</organism>
<evidence type="ECO:0000313" key="2">
    <source>
        <dbReference type="Proteomes" id="UP000254425"/>
    </source>
</evidence>
<keyword evidence="2" id="KW-1185">Reference proteome</keyword>
<dbReference type="Proteomes" id="UP000254425">
    <property type="component" value="Chromosome"/>
</dbReference>
<dbReference type="KEGG" id="sarm:DVA86_31410"/>
<protein>
    <submittedName>
        <fullName evidence="1">Uncharacterized protein</fullName>
    </submittedName>
</protein>
<dbReference type="AlphaFoldDB" id="A0A345XXQ8"/>
<accession>A0A345XXQ8</accession>
<reference evidence="1 2" key="1">
    <citation type="submission" date="2018-07" db="EMBL/GenBank/DDBJ databases">
        <title>Draft genome of the type strain Streptomyces armeniacus ATCC 15676.</title>
        <authorList>
            <person name="Labana P."/>
            <person name="Gosse J.T."/>
            <person name="Boddy C.N."/>
        </authorList>
    </citation>
    <scope>NUCLEOTIDE SEQUENCE [LARGE SCALE GENOMIC DNA]</scope>
    <source>
        <strain evidence="1 2">ATCC 15676</strain>
    </source>
</reference>
<evidence type="ECO:0000313" key="1">
    <source>
        <dbReference type="EMBL" id="AXK36424.1"/>
    </source>
</evidence>
<gene>
    <name evidence="1" type="ORF">DVA86_31410</name>
</gene>
<proteinExistence type="predicted"/>
<name>A0A345XXQ8_9ACTN</name>
<sequence length="65" mass="6776">MCQELVHSSPIRGSCWGVGVVSSVLPSRSSSGLRAAMTMPLKKAVMAPLMASSIRPVTPPPPSSR</sequence>